<evidence type="ECO:0000313" key="6">
    <source>
        <dbReference type="Proteomes" id="UP000443153"/>
    </source>
</evidence>
<evidence type="ECO:0000256" key="1">
    <source>
        <dbReference type="ARBA" id="ARBA00023015"/>
    </source>
</evidence>
<keyword evidence="3" id="KW-0804">Transcription</keyword>
<proteinExistence type="predicted"/>
<feature type="domain" description="HTH marR-type" evidence="4">
    <location>
        <begin position="11"/>
        <end position="147"/>
    </location>
</feature>
<dbReference type="PRINTS" id="PR00598">
    <property type="entry name" value="HTHMARR"/>
</dbReference>
<dbReference type="InterPro" id="IPR036388">
    <property type="entry name" value="WH-like_DNA-bd_sf"/>
</dbReference>
<comment type="caution">
    <text evidence="5">The sequence shown here is derived from an EMBL/GenBank/DDBJ whole genome shotgun (WGS) entry which is preliminary data.</text>
</comment>
<dbReference type="PROSITE" id="PS50995">
    <property type="entry name" value="HTH_MARR_2"/>
    <property type="match status" value="1"/>
</dbReference>
<dbReference type="EMBL" id="WKJH01000001">
    <property type="protein sequence ID" value="MRX62671.1"/>
    <property type="molecule type" value="Genomic_DNA"/>
</dbReference>
<dbReference type="Pfam" id="PF01047">
    <property type="entry name" value="MarR"/>
    <property type="match status" value="1"/>
</dbReference>
<keyword evidence="6" id="KW-1185">Reference proteome</keyword>
<evidence type="ECO:0000259" key="4">
    <source>
        <dbReference type="PROSITE" id="PS50995"/>
    </source>
</evidence>
<keyword evidence="2" id="KW-0238">DNA-binding</keyword>
<dbReference type="SUPFAM" id="SSF46785">
    <property type="entry name" value="Winged helix' DNA-binding domain"/>
    <property type="match status" value="1"/>
</dbReference>
<dbReference type="PANTHER" id="PTHR42756">
    <property type="entry name" value="TRANSCRIPTIONAL REGULATOR, MARR"/>
    <property type="match status" value="1"/>
</dbReference>
<dbReference type="Proteomes" id="UP000443153">
    <property type="component" value="Unassembled WGS sequence"/>
</dbReference>
<reference evidence="5 6" key="1">
    <citation type="submission" date="2019-11" db="EMBL/GenBank/DDBJ databases">
        <title>Maribacter lutea sp. nov., a marine bacterium isolated from intertidal sand.</title>
        <authorList>
            <person name="Liu A."/>
        </authorList>
    </citation>
    <scope>NUCLEOTIDE SEQUENCE [LARGE SCALE GENOMIC DNA]</scope>
    <source>
        <strain evidence="5 6">RZ05</strain>
    </source>
</reference>
<sequence>MQVDEVQIDFENSILPWLGRTSKFVDHYLHLLLSRHGLPFSKEQIVVLKMLHDHEGDGLNQNELAFLTNRDKSSLTRLLSNMEKKKCIIRKQDKEDKRVNQVFLTDEGRMVFKKSKLALNQFIEDMEQGISEMEKKQLIAILKKVQINYKKESLVQ</sequence>
<dbReference type="PANTHER" id="PTHR42756:SF1">
    <property type="entry name" value="TRANSCRIPTIONAL REPRESSOR OF EMRAB OPERON"/>
    <property type="match status" value="1"/>
</dbReference>
<dbReference type="Gene3D" id="1.10.10.10">
    <property type="entry name" value="Winged helix-like DNA-binding domain superfamily/Winged helix DNA-binding domain"/>
    <property type="match status" value="1"/>
</dbReference>
<protein>
    <submittedName>
        <fullName evidence="5">MarR family transcriptional regulator</fullName>
    </submittedName>
</protein>
<accession>A0A6I2MFM4</accession>
<evidence type="ECO:0000256" key="3">
    <source>
        <dbReference type="ARBA" id="ARBA00023163"/>
    </source>
</evidence>
<dbReference type="InterPro" id="IPR036390">
    <property type="entry name" value="WH_DNA-bd_sf"/>
</dbReference>
<evidence type="ECO:0000256" key="2">
    <source>
        <dbReference type="ARBA" id="ARBA00023125"/>
    </source>
</evidence>
<evidence type="ECO:0000313" key="5">
    <source>
        <dbReference type="EMBL" id="MRX62671.1"/>
    </source>
</evidence>
<dbReference type="GO" id="GO:0003700">
    <property type="term" value="F:DNA-binding transcription factor activity"/>
    <property type="evidence" value="ECO:0007669"/>
    <property type="project" value="InterPro"/>
</dbReference>
<dbReference type="RefSeq" id="WP_154362746.1">
    <property type="nucleotide sequence ID" value="NZ_WKJH01000001.1"/>
</dbReference>
<name>A0A6I2MFM4_9FLAO</name>
<dbReference type="OrthoDB" id="996843at2"/>
<gene>
    <name evidence="5" type="ORF">GJ691_00700</name>
</gene>
<organism evidence="5 6">
    <name type="scientific">Maribacter luteus</name>
    <dbReference type="NCBI Taxonomy" id="2594478"/>
    <lineage>
        <taxon>Bacteria</taxon>
        <taxon>Pseudomonadati</taxon>
        <taxon>Bacteroidota</taxon>
        <taxon>Flavobacteriia</taxon>
        <taxon>Flavobacteriales</taxon>
        <taxon>Flavobacteriaceae</taxon>
        <taxon>Maribacter</taxon>
    </lineage>
</organism>
<dbReference type="InterPro" id="IPR000835">
    <property type="entry name" value="HTH_MarR-typ"/>
</dbReference>
<dbReference type="GO" id="GO:0003677">
    <property type="term" value="F:DNA binding"/>
    <property type="evidence" value="ECO:0007669"/>
    <property type="project" value="UniProtKB-KW"/>
</dbReference>
<dbReference type="SMART" id="SM00347">
    <property type="entry name" value="HTH_MARR"/>
    <property type="match status" value="1"/>
</dbReference>
<keyword evidence="1" id="KW-0805">Transcription regulation</keyword>
<dbReference type="AlphaFoldDB" id="A0A6I2MFM4"/>